<evidence type="ECO:0000313" key="2">
    <source>
        <dbReference type="EMBL" id="AWN24356.1"/>
    </source>
</evidence>
<dbReference type="Proteomes" id="UP000245368">
    <property type="component" value="Chromosome"/>
</dbReference>
<feature type="chain" id="PRO_5016233170" description="DUF4382 domain-containing protein" evidence="1">
    <location>
        <begin position="22"/>
        <end position="211"/>
    </location>
</feature>
<dbReference type="RefSeq" id="WP_109828080.1">
    <property type="nucleotide sequence ID" value="NZ_CP029494.1"/>
</dbReference>
<name>A0A2Z3JKE9_9DEIO</name>
<evidence type="ECO:0000313" key="3">
    <source>
        <dbReference type="Proteomes" id="UP000245368"/>
    </source>
</evidence>
<protein>
    <recommendedName>
        <fullName evidence="4">DUF4382 domain-containing protein</fullName>
    </recommendedName>
</protein>
<sequence>MKKFQVGLLLAGSLSLASCNAVIQKAADNTPVSVLPLAGKKMTGSLTATDETTLSLGAQAIYKVPFTLGPIPFGDFDPNSLPSALQNPKGLDIHLKFSNVTLACQTTADKLKMKISDVSLTVSDAAHGSATVSSKPNIILTLTKTANGYSVESNNILLKAVWSDFKAIVVKSGAETPNSATLSLIAKFDDGAVGCAATLDLASTVEQNIRY</sequence>
<dbReference type="OrthoDB" id="65872at2"/>
<dbReference type="EMBL" id="CP029494">
    <property type="protein sequence ID" value="AWN24356.1"/>
    <property type="molecule type" value="Genomic_DNA"/>
</dbReference>
<keyword evidence="3" id="KW-1185">Reference proteome</keyword>
<organism evidence="2 3">
    <name type="scientific">Deinococcus irradiatisoli</name>
    <dbReference type="NCBI Taxonomy" id="2202254"/>
    <lineage>
        <taxon>Bacteria</taxon>
        <taxon>Thermotogati</taxon>
        <taxon>Deinococcota</taxon>
        <taxon>Deinococci</taxon>
        <taxon>Deinococcales</taxon>
        <taxon>Deinococcaceae</taxon>
        <taxon>Deinococcus</taxon>
    </lineage>
</organism>
<proteinExistence type="predicted"/>
<feature type="signal peptide" evidence="1">
    <location>
        <begin position="1"/>
        <end position="21"/>
    </location>
</feature>
<dbReference type="PROSITE" id="PS51257">
    <property type="entry name" value="PROKAR_LIPOPROTEIN"/>
    <property type="match status" value="1"/>
</dbReference>
<reference evidence="2 3" key="1">
    <citation type="submission" date="2018-05" db="EMBL/GenBank/DDBJ databases">
        <title>Complete Genome Sequence of Deinococcus sp. strain 17bor-2.</title>
        <authorList>
            <person name="Srinivasan S."/>
        </authorList>
    </citation>
    <scope>NUCLEOTIDE SEQUENCE [LARGE SCALE GENOMIC DNA]</scope>
    <source>
        <strain evidence="2 3">17bor-2</strain>
    </source>
</reference>
<evidence type="ECO:0000256" key="1">
    <source>
        <dbReference type="SAM" id="SignalP"/>
    </source>
</evidence>
<gene>
    <name evidence="2" type="ORF">DKM44_14910</name>
</gene>
<accession>A0A2Z3JKE9</accession>
<keyword evidence="1" id="KW-0732">Signal</keyword>
<dbReference type="AlphaFoldDB" id="A0A2Z3JKE9"/>
<evidence type="ECO:0008006" key="4">
    <source>
        <dbReference type="Google" id="ProtNLM"/>
    </source>
</evidence>
<dbReference type="KEGG" id="dez:DKM44_14910"/>